<keyword evidence="2" id="KW-1185">Reference proteome</keyword>
<accession>A0ACA9RGK1</accession>
<feature type="non-terminal residue" evidence="1">
    <location>
        <position position="1"/>
    </location>
</feature>
<organism evidence="1 2">
    <name type="scientific">Racocetra persica</name>
    <dbReference type="NCBI Taxonomy" id="160502"/>
    <lineage>
        <taxon>Eukaryota</taxon>
        <taxon>Fungi</taxon>
        <taxon>Fungi incertae sedis</taxon>
        <taxon>Mucoromycota</taxon>
        <taxon>Glomeromycotina</taxon>
        <taxon>Glomeromycetes</taxon>
        <taxon>Diversisporales</taxon>
        <taxon>Gigasporaceae</taxon>
        <taxon>Racocetra</taxon>
    </lineage>
</organism>
<protein>
    <submittedName>
        <fullName evidence="1">8046_t:CDS:1</fullName>
    </submittedName>
</protein>
<reference evidence="1" key="1">
    <citation type="submission" date="2021-06" db="EMBL/GenBank/DDBJ databases">
        <authorList>
            <person name="Kallberg Y."/>
            <person name="Tangrot J."/>
            <person name="Rosling A."/>
        </authorList>
    </citation>
    <scope>NUCLEOTIDE SEQUENCE</scope>
    <source>
        <strain evidence="1">MA461A</strain>
    </source>
</reference>
<comment type="caution">
    <text evidence="1">The sequence shown here is derived from an EMBL/GenBank/DDBJ whole genome shotgun (WGS) entry which is preliminary data.</text>
</comment>
<evidence type="ECO:0000313" key="2">
    <source>
        <dbReference type="Proteomes" id="UP000789920"/>
    </source>
</evidence>
<gene>
    <name evidence="1" type="ORF">RPERSI_LOCUS19381</name>
</gene>
<dbReference type="Proteomes" id="UP000789920">
    <property type="component" value="Unassembled WGS sequence"/>
</dbReference>
<sequence>DLLDEDMINVIKNLNYIKVNMEVYMADRKDCLQQLDLRLLLKLD</sequence>
<proteinExistence type="predicted"/>
<name>A0ACA9RGK1_9GLOM</name>
<evidence type="ECO:0000313" key="1">
    <source>
        <dbReference type="EMBL" id="CAG8792318.1"/>
    </source>
</evidence>
<dbReference type="EMBL" id="CAJVQC010053002">
    <property type="protein sequence ID" value="CAG8792318.1"/>
    <property type="molecule type" value="Genomic_DNA"/>
</dbReference>